<proteinExistence type="predicted"/>
<accession>A0A835LSG3</accession>
<evidence type="ECO:0000313" key="4">
    <source>
        <dbReference type="Proteomes" id="UP000631114"/>
    </source>
</evidence>
<dbReference type="PANTHER" id="PTHR38926">
    <property type="entry name" value="F-BOX DOMAIN CONTAINING PROTEIN, EXPRESSED"/>
    <property type="match status" value="1"/>
</dbReference>
<keyword evidence="4" id="KW-1185">Reference proteome</keyword>
<dbReference type="SUPFAM" id="SSF52047">
    <property type="entry name" value="RNI-like"/>
    <property type="match status" value="1"/>
</dbReference>
<feature type="domain" description="F-box/LRR-repeat protein 15/At3g58940/PEG3-like LRR" evidence="2">
    <location>
        <begin position="49"/>
        <end position="100"/>
    </location>
</feature>
<evidence type="ECO:0000259" key="2">
    <source>
        <dbReference type="Pfam" id="PF24758"/>
    </source>
</evidence>
<feature type="signal peptide" evidence="1">
    <location>
        <begin position="1"/>
        <end position="19"/>
    </location>
</feature>
<feature type="chain" id="PRO_5032829068" description="F-box/LRR-repeat protein 15/At3g58940/PEG3-like LRR domain-containing protein" evidence="1">
    <location>
        <begin position="20"/>
        <end position="124"/>
    </location>
</feature>
<protein>
    <recommendedName>
        <fullName evidence="2">F-box/LRR-repeat protein 15/At3g58940/PEG3-like LRR domain-containing protein</fullName>
    </recommendedName>
</protein>
<evidence type="ECO:0000256" key="1">
    <source>
        <dbReference type="SAM" id="SignalP"/>
    </source>
</evidence>
<dbReference type="InterPro" id="IPR032675">
    <property type="entry name" value="LRR_dom_sf"/>
</dbReference>
<dbReference type="Proteomes" id="UP000631114">
    <property type="component" value="Unassembled WGS sequence"/>
</dbReference>
<keyword evidence="1" id="KW-0732">Signal</keyword>
<dbReference type="OrthoDB" id="2095648at2759"/>
<gene>
    <name evidence="3" type="ORF">IFM89_025763</name>
</gene>
<dbReference type="InterPro" id="IPR055411">
    <property type="entry name" value="LRR_FXL15/At3g58940/PEG3-like"/>
</dbReference>
<dbReference type="Pfam" id="PF24758">
    <property type="entry name" value="LRR_At5g56370"/>
    <property type="match status" value="1"/>
</dbReference>
<evidence type="ECO:0000313" key="3">
    <source>
        <dbReference type="EMBL" id="KAF9606488.1"/>
    </source>
</evidence>
<dbReference type="EMBL" id="JADFTS010000005">
    <property type="protein sequence ID" value="KAF9606488.1"/>
    <property type="molecule type" value="Genomic_DNA"/>
</dbReference>
<comment type="caution">
    <text evidence="3">The sequence shown here is derived from an EMBL/GenBank/DDBJ whole genome shotgun (WGS) entry which is preliminary data.</text>
</comment>
<dbReference type="AlphaFoldDB" id="A0A835LSG3"/>
<dbReference type="Gene3D" id="3.80.10.10">
    <property type="entry name" value="Ribonuclease Inhibitor"/>
    <property type="match status" value="1"/>
</dbReference>
<reference evidence="3 4" key="1">
    <citation type="submission" date="2020-10" db="EMBL/GenBank/DDBJ databases">
        <title>The Coptis chinensis genome and diversification of protoberbering-type alkaloids.</title>
        <authorList>
            <person name="Wang B."/>
            <person name="Shu S."/>
            <person name="Song C."/>
            <person name="Liu Y."/>
        </authorList>
    </citation>
    <scope>NUCLEOTIDE SEQUENCE [LARGE SCALE GENOMIC DNA]</scope>
    <source>
        <strain evidence="3">HL-2020</strain>
        <tissue evidence="3">Leaf</tissue>
    </source>
</reference>
<dbReference type="PANTHER" id="PTHR38926:SF5">
    <property type="entry name" value="F-BOX AND LEUCINE-RICH REPEAT PROTEIN 6"/>
    <property type="match status" value="1"/>
</dbReference>
<organism evidence="3 4">
    <name type="scientific">Coptis chinensis</name>
    <dbReference type="NCBI Taxonomy" id="261450"/>
    <lineage>
        <taxon>Eukaryota</taxon>
        <taxon>Viridiplantae</taxon>
        <taxon>Streptophyta</taxon>
        <taxon>Embryophyta</taxon>
        <taxon>Tracheophyta</taxon>
        <taxon>Spermatophyta</taxon>
        <taxon>Magnoliopsida</taxon>
        <taxon>Ranunculales</taxon>
        <taxon>Ranunculaceae</taxon>
        <taxon>Coptidoideae</taxon>
        <taxon>Coptis</taxon>
    </lineage>
</organism>
<name>A0A835LSG3_9MAGN</name>
<sequence length="124" mass="14167">MGAYLFFLASDILSCHISAKCWKEQCSDRKLEQCSDRRLPLFEELGRSCRNCDEEAFAIVEFLPQLRFLRLVECTLTDSGLQAVLDGCPQLEYIVLRNCFNINLGGNLLKRCVLRGCQVLWKGV</sequence>